<dbReference type="Proteomes" id="UP001521074">
    <property type="component" value="Unassembled WGS sequence"/>
</dbReference>
<dbReference type="RefSeq" id="WP_232878407.1">
    <property type="nucleotide sequence ID" value="NZ_JAJSOJ010000041.1"/>
</dbReference>
<comment type="caution">
    <text evidence="1">The sequence shown here is derived from an EMBL/GenBank/DDBJ whole genome shotgun (WGS) entry which is preliminary data.</text>
</comment>
<organism evidence="1 2">
    <name type="scientific">Acetobacter sicerae</name>
    <dbReference type="NCBI Taxonomy" id="85325"/>
    <lineage>
        <taxon>Bacteria</taxon>
        <taxon>Pseudomonadati</taxon>
        <taxon>Pseudomonadota</taxon>
        <taxon>Alphaproteobacteria</taxon>
        <taxon>Acetobacterales</taxon>
        <taxon>Acetobacteraceae</taxon>
        <taxon>Acetobacter</taxon>
    </lineage>
</organism>
<keyword evidence="2" id="KW-1185">Reference proteome</keyword>
<protein>
    <submittedName>
        <fullName evidence="1">Phage tail tube protein</fullName>
    </submittedName>
</protein>
<proteinExistence type="predicted"/>
<name>A0ABS8VZP2_9PROT</name>
<gene>
    <name evidence="1" type="ORF">LWC05_11995</name>
</gene>
<evidence type="ECO:0000313" key="2">
    <source>
        <dbReference type="Proteomes" id="UP001521074"/>
    </source>
</evidence>
<sequence length="122" mass="13193">MASSNSVGILSIWWLGVQYDCQKGSSLRLPAMQNVTQLAGYTAHRSRQFQQGECKATPLLLEGQALSDFSPGDSGELQVVADTGQSWVFPDAWILSAPTMTDDGGKMPITWNMNVGREIVGS</sequence>
<dbReference type="EMBL" id="JAJSOJ010000041">
    <property type="protein sequence ID" value="MCE0744604.1"/>
    <property type="molecule type" value="Genomic_DNA"/>
</dbReference>
<accession>A0ABS8VZP2</accession>
<evidence type="ECO:0000313" key="1">
    <source>
        <dbReference type="EMBL" id="MCE0744604.1"/>
    </source>
</evidence>
<dbReference type="Pfam" id="PF10618">
    <property type="entry name" value="Tail_tube"/>
    <property type="match status" value="1"/>
</dbReference>
<dbReference type="InterPro" id="IPR019596">
    <property type="entry name" value="Phage_Mu_GpM_tail_tub"/>
</dbReference>
<reference evidence="1 2" key="1">
    <citation type="submission" date="2021-12" db="EMBL/GenBank/DDBJ databases">
        <title>Genome sequence of Acetobacter sicerae DmPark20a_162.</title>
        <authorList>
            <person name="Chaston J.M."/>
        </authorList>
    </citation>
    <scope>NUCLEOTIDE SEQUENCE [LARGE SCALE GENOMIC DNA]</scope>
    <source>
        <strain evidence="1 2">DmPark20a_162</strain>
    </source>
</reference>